<accession>A0A426XEY2</accession>
<dbReference type="Proteomes" id="UP000287651">
    <property type="component" value="Unassembled WGS sequence"/>
</dbReference>
<proteinExistence type="predicted"/>
<keyword evidence="1" id="KW-0175">Coiled coil</keyword>
<evidence type="ECO:0000256" key="1">
    <source>
        <dbReference type="SAM" id="Coils"/>
    </source>
</evidence>
<organism evidence="2 3">
    <name type="scientific">Ensete ventricosum</name>
    <name type="common">Abyssinian banana</name>
    <name type="synonym">Musa ensete</name>
    <dbReference type="NCBI Taxonomy" id="4639"/>
    <lineage>
        <taxon>Eukaryota</taxon>
        <taxon>Viridiplantae</taxon>
        <taxon>Streptophyta</taxon>
        <taxon>Embryophyta</taxon>
        <taxon>Tracheophyta</taxon>
        <taxon>Spermatophyta</taxon>
        <taxon>Magnoliopsida</taxon>
        <taxon>Liliopsida</taxon>
        <taxon>Zingiberales</taxon>
        <taxon>Musaceae</taxon>
        <taxon>Ensete</taxon>
    </lineage>
</organism>
<gene>
    <name evidence="2" type="ORF">B296_00040128</name>
</gene>
<evidence type="ECO:0000313" key="3">
    <source>
        <dbReference type="Proteomes" id="UP000287651"/>
    </source>
</evidence>
<dbReference type="EMBL" id="AMZH03021615">
    <property type="protein sequence ID" value="RRT38038.1"/>
    <property type="molecule type" value="Genomic_DNA"/>
</dbReference>
<dbReference type="AlphaFoldDB" id="A0A426XEY2"/>
<protein>
    <submittedName>
        <fullName evidence="2">Uncharacterized protein</fullName>
    </submittedName>
</protein>
<reference evidence="2 3" key="1">
    <citation type="journal article" date="2014" name="Agronomy (Basel)">
        <title>A Draft Genome Sequence for Ensete ventricosum, the Drought-Tolerant Tree Against Hunger.</title>
        <authorList>
            <person name="Harrison J."/>
            <person name="Moore K.A."/>
            <person name="Paszkiewicz K."/>
            <person name="Jones T."/>
            <person name="Grant M."/>
            <person name="Ambacheew D."/>
            <person name="Muzemil S."/>
            <person name="Studholme D.J."/>
        </authorList>
    </citation>
    <scope>NUCLEOTIDE SEQUENCE [LARGE SCALE GENOMIC DNA]</scope>
</reference>
<feature type="coiled-coil region" evidence="1">
    <location>
        <begin position="94"/>
        <end position="168"/>
    </location>
</feature>
<evidence type="ECO:0000313" key="2">
    <source>
        <dbReference type="EMBL" id="RRT38038.1"/>
    </source>
</evidence>
<comment type="caution">
    <text evidence="2">The sequence shown here is derived from an EMBL/GenBank/DDBJ whole genome shotgun (WGS) entry which is preliminary data.</text>
</comment>
<name>A0A426XEY2_ENSVE</name>
<sequence length="172" mass="18769">MPIAIIVQSSAEVLEVRAEAIPGAGPKVSGKRPVEGASQLWKRVKVSDRHMSCHGGEGSKSHSSKVKEQVGVTGKAQTPYPLHSALLHDAGRVINFMGNEAEGLKKEITDLQARSGPEAIATAEQWASEAQALANHLKVELEEAGRHRESLETEMENYRLDLADSQRQWKEV</sequence>